<dbReference type="EMBL" id="JALNTZ010000001">
    <property type="protein sequence ID" value="KAJ3667046.1"/>
    <property type="molecule type" value="Genomic_DNA"/>
</dbReference>
<proteinExistence type="inferred from homology"/>
<dbReference type="Proteomes" id="UP001168821">
    <property type="component" value="Unassembled WGS sequence"/>
</dbReference>
<evidence type="ECO:0000256" key="2">
    <source>
        <dbReference type="ARBA" id="ARBA00024195"/>
    </source>
</evidence>
<protein>
    <recommendedName>
        <fullName evidence="5">Peptidase S1 domain-containing protein</fullName>
    </recommendedName>
</protein>
<dbReference type="InterPro" id="IPR009003">
    <property type="entry name" value="Peptidase_S1_PA"/>
</dbReference>
<dbReference type="PRINTS" id="PR00722">
    <property type="entry name" value="CHYMOTRYPSIN"/>
</dbReference>
<dbReference type="InterPro" id="IPR001254">
    <property type="entry name" value="Trypsin_dom"/>
</dbReference>
<feature type="chain" id="PRO_5041377822" description="Peptidase S1 domain-containing protein" evidence="4">
    <location>
        <begin position="22"/>
        <end position="417"/>
    </location>
</feature>
<feature type="signal peptide" evidence="4">
    <location>
        <begin position="1"/>
        <end position="21"/>
    </location>
</feature>
<feature type="compositionally biased region" description="Low complexity" evidence="3">
    <location>
        <begin position="110"/>
        <end position="128"/>
    </location>
</feature>
<evidence type="ECO:0000313" key="7">
    <source>
        <dbReference type="Proteomes" id="UP001168821"/>
    </source>
</evidence>
<evidence type="ECO:0000256" key="3">
    <source>
        <dbReference type="SAM" id="MobiDB-lite"/>
    </source>
</evidence>
<dbReference type="FunFam" id="2.40.10.10:FF:000002">
    <property type="entry name" value="Transmembrane protease serine"/>
    <property type="match status" value="1"/>
</dbReference>
<name>A0AA38J7Y9_9CUCU</name>
<dbReference type="Gene3D" id="2.40.10.10">
    <property type="entry name" value="Trypsin-like serine proteases"/>
    <property type="match status" value="2"/>
</dbReference>
<evidence type="ECO:0000256" key="4">
    <source>
        <dbReference type="SAM" id="SignalP"/>
    </source>
</evidence>
<dbReference type="InterPro" id="IPR043504">
    <property type="entry name" value="Peptidase_S1_PA_chymotrypsin"/>
</dbReference>
<dbReference type="CDD" id="cd00190">
    <property type="entry name" value="Tryp_SPc"/>
    <property type="match status" value="1"/>
</dbReference>
<dbReference type="PANTHER" id="PTHR24256">
    <property type="entry name" value="TRYPTASE-RELATED"/>
    <property type="match status" value="1"/>
</dbReference>
<evidence type="ECO:0000256" key="1">
    <source>
        <dbReference type="ARBA" id="ARBA00023157"/>
    </source>
</evidence>
<evidence type="ECO:0000313" key="6">
    <source>
        <dbReference type="EMBL" id="KAJ3667046.1"/>
    </source>
</evidence>
<feature type="region of interest" description="Disordered" evidence="3">
    <location>
        <begin position="96"/>
        <end position="140"/>
    </location>
</feature>
<dbReference type="Pfam" id="PF00089">
    <property type="entry name" value="Trypsin"/>
    <property type="match status" value="1"/>
</dbReference>
<dbReference type="SUPFAM" id="SSF50494">
    <property type="entry name" value="Trypsin-like serine proteases"/>
    <property type="match status" value="1"/>
</dbReference>
<dbReference type="AlphaFoldDB" id="A0AA38J7Y9"/>
<accession>A0AA38J7Y9</accession>
<dbReference type="GO" id="GO:0004252">
    <property type="term" value="F:serine-type endopeptidase activity"/>
    <property type="evidence" value="ECO:0007669"/>
    <property type="project" value="InterPro"/>
</dbReference>
<dbReference type="PROSITE" id="PS50240">
    <property type="entry name" value="TRYPSIN_DOM"/>
    <property type="match status" value="1"/>
</dbReference>
<dbReference type="InterPro" id="IPR001314">
    <property type="entry name" value="Peptidase_S1A"/>
</dbReference>
<dbReference type="SMART" id="SM00020">
    <property type="entry name" value="Tryp_SPc"/>
    <property type="match status" value="1"/>
</dbReference>
<organism evidence="6 7">
    <name type="scientific">Zophobas morio</name>
    <dbReference type="NCBI Taxonomy" id="2755281"/>
    <lineage>
        <taxon>Eukaryota</taxon>
        <taxon>Metazoa</taxon>
        <taxon>Ecdysozoa</taxon>
        <taxon>Arthropoda</taxon>
        <taxon>Hexapoda</taxon>
        <taxon>Insecta</taxon>
        <taxon>Pterygota</taxon>
        <taxon>Neoptera</taxon>
        <taxon>Endopterygota</taxon>
        <taxon>Coleoptera</taxon>
        <taxon>Polyphaga</taxon>
        <taxon>Cucujiformia</taxon>
        <taxon>Tenebrionidae</taxon>
        <taxon>Zophobas</taxon>
    </lineage>
</organism>
<keyword evidence="4" id="KW-0732">Signal</keyword>
<dbReference type="GO" id="GO:0006508">
    <property type="term" value="P:proteolysis"/>
    <property type="evidence" value="ECO:0007669"/>
    <property type="project" value="InterPro"/>
</dbReference>
<evidence type="ECO:0000259" key="5">
    <source>
        <dbReference type="PROSITE" id="PS50240"/>
    </source>
</evidence>
<keyword evidence="7" id="KW-1185">Reference proteome</keyword>
<comment type="caution">
    <text evidence="6">The sequence shown here is derived from an EMBL/GenBank/DDBJ whole genome shotgun (WGS) entry which is preliminary data.</text>
</comment>
<reference evidence="6" key="1">
    <citation type="journal article" date="2023" name="G3 (Bethesda)">
        <title>Whole genome assemblies of Zophobas morio and Tenebrio molitor.</title>
        <authorList>
            <person name="Kaur S."/>
            <person name="Stinson S.A."/>
            <person name="diCenzo G.C."/>
        </authorList>
    </citation>
    <scope>NUCLEOTIDE SEQUENCE</scope>
    <source>
        <strain evidence="6">QUZm001</strain>
    </source>
</reference>
<keyword evidence="1" id="KW-1015">Disulfide bond</keyword>
<feature type="domain" description="Peptidase S1" evidence="5">
    <location>
        <begin position="153"/>
        <end position="405"/>
    </location>
</feature>
<dbReference type="InterPro" id="IPR051487">
    <property type="entry name" value="Ser/Thr_Proteases_Immune/Dev"/>
</dbReference>
<sequence>MFYRLVVTFLIAIICVYLGNHEPFVVAQSENKNGTTEKHPNDTILEFFYNCTCTPFYLCSALNDFMVASRINPPPKELRCTDPDFLCCKNTTEIEGDGTEEPRIDDKVNTTPRTSSSSDSSSITTTTETPEEERKWDPNYGCGIAKTEIGLRILTPETESAATIPGEIPWIVEIFQKRNNRKNPYLFKCAGTLIHPKVVLTATHRIISKVKEPQAFKVVATSRDTFQNLGVNADDERNVAKIIKHPGFYSGGAYNDLSLLILDKEYNFTNTRLNSICLPKANQSFVGRRCLAVGWGENKDLKSVPLTKVDIPVVDFQQCQTLLRKTELGAEFNLHSSFLCAGGEEGKDTCKGDGGGPLMCVGDDYQFVQSGIVSWGAENKCGVVDQPGVYVDVAKFTEWIEEELDKNGIKLTPEKKV</sequence>
<gene>
    <name evidence="6" type="ORF">Zmor_002456</name>
</gene>
<comment type="similarity">
    <text evidence="2">Belongs to the peptidase S1 family. CLIP subfamily.</text>
</comment>